<dbReference type="GO" id="GO:0030154">
    <property type="term" value="P:cell differentiation"/>
    <property type="evidence" value="ECO:0007669"/>
    <property type="project" value="TreeGrafter"/>
</dbReference>
<dbReference type="SUPFAM" id="SSF46785">
    <property type="entry name" value="Winged helix' DNA-binding domain"/>
    <property type="match status" value="1"/>
</dbReference>
<feature type="region of interest" description="Disordered" evidence="4">
    <location>
        <begin position="190"/>
        <end position="341"/>
    </location>
</feature>
<evidence type="ECO:0000256" key="1">
    <source>
        <dbReference type="ARBA" id="ARBA00005562"/>
    </source>
</evidence>
<feature type="compositionally biased region" description="Polar residues" evidence="4">
    <location>
        <begin position="281"/>
        <end position="324"/>
    </location>
</feature>
<feature type="compositionally biased region" description="Polar residues" evidence="4">
    <location>
        <begin position="481"/>
        <end position="526"/>
    </location>
</feature>
<dbReference type="InterPro" id="IPR000418">
    <property type="entry name" value="Ets_dom"/>
</dbReference>
<dbReference type="SMART" id="SM00413">
    <property type="entry name" value="ETS"/>
    <property type="match status" value="1"/>
</dbReference>
<evidence type="ECO:0000313" key="7">
    <source>
        <dbReference type="EMBL" id="OXA53186.1"/>
    </source>
</evidence>
<comment type="caution">
    <text evidence="7">The sequence shown here is derived from an EMBL/GenBank/DDBJ whole genome shotgun (WGS) entry which is preliminary data.</text>
</comment>
<dbReference type="PRINTS" id="PR00454">
    <property type="entry name" value="ETSDOMAIN"/>
</dbReference>
<dbReference type="AlphaFoldDB" id="A0A226E968"/>
<evidence type="ECO:0000256" key="2">
    <source>
        <dbReference type="ARBA" id="ARBA00023125"/>
    </source>
</evidence>
<dbReference type="InterPro" id="IPR013761">
    <property type="entry name" value="SAM/pointed_sf"/>
</dbReference>
<dbReference type="STRING" id="158441.A0A226E968"/>
<feature type="domain" description="PNT" evidence="6">
    <location>
        <begin position="70"/>
        <end position="154"/>
    </location>
</feature>
<accession>A0A226E968</accession>
<comment type="similarity">
    <text evidence="1 3">Belongs to the ETS family.</text>
</comment>
<sequence length="577" mass="63507">MMKVPPLSLVGMERLPLPLPFSPELLWRYNPLGPPSHHHGPHPPNSAAAAVFSRAAAAAASIPSPLAQQLPFAYDIKHTIPLNLASDPRLWTREDVMTFMQWCEREFDLPSFDTERFQMNGKALCLLTKADLESRAPCSGDVIHNALQILMSSSPSESPLTPHTPSSHRMHPLSGKGAWSIADLQHFAASQQQGTTSVTLSPAPSLDGQAGSPQEHGSANNGVHSSSSASSSNGSAGHNSDDSEYDSVGESPERSPVNQSTGSLSPPPRPVSNAHNHPHGGSQQQQLTSNGTNNHQSTHLHANSNGTTAQQSTANLSSNKSVSFPQGGGGKLTNNSNNDGGEYNNNGRLLWDFLQQLLNDPAQRYSSFITWKNVETGIFKIVDPPGLARLWGIQKNHLSMNYDKMSRALRYYYRVNILRKVQGERHCYQFLRNPGELKSIKNISMLRHQNSPVSMTVKAETHNFGESEYENLSMLRHQTSPVSLTRKSLPSGDSVSYNDNDYESSLSMLRQTQSSPMSLTTKSSKSSYEDHDDQDDQPVQLTVKMEPSQFINDDYEDVPTDLSMDTTDRHMKDKDDD</sequence>
<gene>
    <name evidence="7" type="ORF">Fcan01_12034</name>
</gene>
<dbReference type="Proteomes" id="UP000198287">
    <property type="component" value="Unassembled WGS sequence"/>
</dbReference>
<feature type="compositionally biased region" description="Polar residues" evidence="4">
    <location>
        <begin position="190"/>
        <end position="202"/>
    </location>
</feature>
<dbReference type="OrthoDB" id="6408625at2759"/>
<dbReference type="SUPFAM" id="SSF47769">
    <property type="entry name" value="SAM/Pointed domain"/>
    <property type="match status" value="1"/>
</dbReference>
<reference evidence="7 8" key="1">
    <citation type="submission" date="2015-12" db="EMBL/GenBank/DDBJ databases">
        <title>The genome of Folsomia candida.</title>
        <authorList>
            <person name="Faddeeva A."/>
            <person name="Derks M.F."/>
            <person name="Anvar Y."/>
            <person name="Smit S."/>
            <person name="Van Straalen N."/>
            <person name="Roelofs D."/>
        </authorList>
    </citation>
    <scope>NUCLEOTIDE SEQUENCE [LARGE SCALE GENOMIC DNA]</scope>
    <source>
        <strain evidence="7 8">VU population</strain>
        <tissue evidence="7">Whole body</tissue>
    </source>
</reference>
<dbReference type="SMART" id="SM00251">
    <property type="entry name" value="SAM_PNT"/>
    <property type="match status" value="1"/>
</dbReference>
<dbReference type="GO" id="GO:0000981">
    <property type="term" value="F:DNA-binding transcription factor activity, RNA polymerase II-specific"/>
    <property type="evidence" value="ECO:0007669"/>
    <property type="project" value="TreeGrafter"/>
</dbReference>
<dbReference type="InterPro" id="IPR046328">
    <property type="entry name" value="ETS_fam"/>
</dbReference>
<dbReference type="GO" id="GO:0043565">
    <property type="term" value="F:sequence-specific DNA binding"/>
    <property type="evidence" value="ECO:0007669"/>
    <property type="project" value="InterPro"/>
</dbReference>
<keyword evidence="3" id="KW-0539">Nucleus</keyword>
<keyword evidence="2 3" id="KW-0238">DNA-binding</keyword>
<dbReference type="PROSITE" id="PS50061">
    <property type="entry name" value="ETS_DOMAIN_3"/>
    <property type="match status" value="1"/>
</dbReference>
<dbReference type="InterPro" id="IPR036388">
    <property type="entry name" value="WH-like_DNA-bd_sf"/>
</dbReference>
<dbReference type="Pfam" id="PF00178">
    <property type="entry name" value="Ets"/>
    <property type="match status" value="1"/>
</dbReference>
<dbReference type="Gene3D" id="1.10.150.50">
    <property type="entry name" value="Transcription Factor, Ets-1"/>
    <property type="match status" value="1"/>
</dbReference>
<feature type="region of interest" description="Disordered" evidence="4">
    <location>
        <begin position="154"/>
        <end position="175"/>
    </location>
</feature>
<dbReference type="PROSITE" id="PS00346">
    <property type="entry name" value="ETS_DOMAIN_2"/>
    <property type="match status" value="1"/>
</dbReference>
<feature type="compositionally biased region" description="Basic and acidic residues" evidence="4">
    <location>
        <begin position="566"/>
        <end position="577"/>
    </location>
</feature>
<dbReference type="InterPro" id="IPR036390">
    <property type="entry name" value="WH_DNA-bd_sf"/>
</dbReference>
<proteinExistence type="inferred from homology"/>
<evidence type="ECO:0000259" key="6">
    <source>
        <dbReference type="PROSITE" id="PS51433"/>
    </source>
</evidence>
<dbReference type="PROSITE" id="PS00345">
    <property type="entry name" value="ETS_DOMAIN_1"/>
    <property type="match status" value="1"/>
</dbReference>
<dbReference type="InterPro" id="IPR003118">
    <property type="entry name" value="Pointed_dom"/>
</dbReference>
<dbReference type="FunFam" id="1.10.10.10:FF:000516">
    <property type="entry name" value="ets DNA-binding protein pokkuri"/>
    <property type="match status" value="1"/>
</dbReference>
<evidence type="ECO:0000259" key="5">
    <source>
        <dbReference type="PROSITE" id="PS50061"/>
    </source>
</evidence>
<dbReference type="PANTHER" id="PTHR11849">
    <property type="entry name" value="ETS"/>
    <property type="match status" value="1"/>
</dbReference>
<dbReference type="EMBL" id="LNIX01000006">
    <property type="protein sequence ID" value="OXA53186.1"/>
    <property type="molecule type" value="Genomic_DNA"/>
</dbReference>
<feature type="domain" description="ETS" evidence="5">
    <location>
        <begin position="348"/>
        <end position="431"/>
    </location>
</feature>
<protein>
    <submittedName>
        <fullName evidence="7">Ets DNA-binding protein pokkuri</fullName>
    </submittedName>
</protein>
<dbReference type="OMA" id="FHHFHSA"/>
<name>A0A226E968_FOLCA</name>
<keyword evidence="8" id="KW-1185">Reference proteome</keyword>
<feature type="region of interest" description="Disordered" evidence="4">
    <location>
        <begin position="481"/>
        <end position="577"/>
    </location>
</feature>
<dbReference type="Gene3D" id="1.10.10.10">
    <property type="entry name" value="Winged helix-like DNA-binding domain superfamily/Winged helix DNA-binding domain"/>
    <property type="match status" value="1"/>
</dbReference>
<organism evidence="7 8">
    <name type="scientific">Folsomia candida</name>
    <name type="common">Springtail</name>
    <dbReference type="NCBI Taxonomy" id="158441"/>
    <lineage>
        <taxon>Eukaryota</taxon>
        <taxon>Metazoa</taxon>
        <taxon>Ecdysozoa</taxon>
        <taxon>Arthropoda</taxon>
        <taxon>Hexapoda</taxon>
        <taxon>Collembola</taxon>
        <taxon>Entomobryomorpha</taxon>
        <taxon>Isotomoidea</taxon>
        <taxon>Isotomidae</taxon>
        <taxon>Proisotominae</taxon>
        <taxon>Folsomia</taxon>
    </lineage>
</organism>
<comment type="subcellular location">
    <subcellularLocation>
        <location evidence="3">Nucleus</location>
    </subcellularLocation>
</comment>
<evidence type="ECO:0000313" key="8">
    <source>
        <dbReference type="Proteomes" id="UP000198287"/>
    </source>
</evidence>
<feature type="compositionally biased region" description="Low complexity" evidence="4">
    <location>
        <begin position="216"/>
        <end position="238"/>
    </location>
</feature>
<dbReference type="PANTHER" id="PTHR11849:SF201">
    <property type="entry name" value="ETS DNA-BINDING PROTEIN POKKURI"/>
    <property type="match status" value="1"/>
</dbReference>
<dbReference type="Pfam" id="PF02198">
    <property type="entry name" value="SAM_PNT"/>
    <property type="match status" value="1"/>
</dbReference>
<evidence type="ECO:0000256" key="4">
    <source>
        <dbReference type="SAM" id="MobiDB-lite"/>
    </source>
</evidence>
<evidence type="ECO:0000256" key="3">
    <source>
        <dbReference type="RuleBase" id="RU004019"/>
    </source>
</evidence>
<dbReference type="PROSITE" id="PS51433">
    <property type="entry name" value="PNT"/>
    <property type="match status" value="1"/>
</dbReference>
<dbReference type="FunFam" id="1.10.150.50:FF:000061">
    <property type="entry name" value="Ets DNA-binding protein pokkuri"/>
    <property type="match status" value="1"/>
</dbReference>
<dbReference type="GO" id="GO:0005634">
    <property type="term" value="C:nucleus"/>
    <property type="evidence" value="ECO:0007669"/>
    <property type="project" value="UniProtKB-SubCell"/>
</dbReference>
<feature type="compositionally biased region" description="Polar residues" evidence="4">
    <location>
        <begin position="154"/>
        <end position="165"/>
    </location>
</feature>